<dbReference type="EnsemblFungi" id="PTTG_09595-t43_1">
    <property type="protein sequence ID" value="PTTG_09595-t43_1-p1"/>
    <property type="gene ID" value="PTTG_09595"/>
</dbReference>
<dbReference type="SUPFAM" id="SSF57850">
    <property type="entry name" value="RING/U-box"/>
    <property type="match status" value="1"/>
</dbReference>
<keyword evidence="1" id="KW-0863">Zinc-finger</keyword>
<feature type="domain" description="RING-type" evidence="4">
    <location>
        <begin position="137"/>
        <end position="183"/>
    </location>
</feature>
<dbReference type="SMART" id="SM00184">
    <property type="entry name" value="RING"/>
    <property type="match status" value="1"/>
</dbReference>
<dbReference type="OrthoDB" id="8062037at2759"/>
<proteinExistence type="predicted"/>
<dbReference type="CDD" id="cd16448">
    <property type="entry name" value="RING-H2"/>
    <property type="match status" value="1"/>
</dbReference>
<dbReference type="UniPathway" id="UPA00143"/>
<dbReference type="GO" id="GO:0006511">
    <property type="term" value="P:ubiquitin-dependent protein catabolic process"/>
    <property type="evidence" value="ECO:0007669"/>
    <property type="project" value="TreeGrafter"/>
</dbReference>
<evidence type="ECO:0000313" key="7">
    <source>
        <dbReference type="Proteomes" id="UP000005240"/>
    </source>
</evidence>
<evidence type="ECO:0000256" key="1">
    <source>
        <dbReference type="PROSITE-ProRule" id="PRU00175"/>
    </source>
</evidence>
<dbReference type="GO" id="GO:0016567">
    <property type="term" value="P:protein ubiquitination"/>
    <property type="evidence" value="ECO:0007669"/>
    <property type="project" value="UniProtKB-UniPathway"/>
</dbReference>
<evidence type="ECO:0000313" key="5">
    <source>
        <dbReference type="EMBL" id="OAV98626.1"/>
    </source>
</evidence>
<name>A0A180H0Q9_PUCT1</name>
<accession>A0A180H0Q9</accession>
<reference evidence="5" key="1">
    <citation type="submission" date="2009-11" db="EMBL/GenBank/DDBJ databases">
        <authorList>
            <consortium name="The Broad Institute Genome Sequencing Platform"/>
            <person name="Ward D."/>
            <person name="Feldgarden M."/>
            <person name="Earl A."/>
            <person name="Young S.K."/>
            <person name="Zeng Q."/>
            <person name="Koehrsen M."/>
            <person name="Alvarado L."/>
            <person name="Berlin A."/>
            <person name="Bochicchio J."/>
            <person name="Borenstein D."/>
            <person name="Chapman S.B."/>
            <person name="Chen Z."/>
            <person name="Engels R."/>
            <person name="Freedman E."/>
            <person name="Gellesch M."/>
            <person name="Goldberg J."/>
            <person name="Griggs A."/>
            <person name="Gujja S."/>
            <person name="Heilman E."/>
            <person name="Heiman D."/>
            <person name="Hepburn T."/>
            <person name="Howarth C."/>
            <person name="Jen D."/>
            <person name="Larson L."/>
            <person name="Lewis B."/>
            <person name="Mehta T."/>
            <person name="Park D."/>
            <person name="Pearson M."/>
            <person name="Roberts A."/>
            <person name="Saif S."/>
            <person name="Shea T."/>
            <person name="Shenoy N."/>
            <person name="Sisk P."/>
            <person name="Stolte C."/>
            <person name="Sykes S."/>
            <person name="Thomson T."/>
            <person name="Walk T."/>
            <person name="White J."/>
            <person name="Yandava C."/>
            <person name="Izard J."/>
            <person name="Baranova O.V."/>
            <person name="Blanton J.M."/>
            <person name="Tanner A.C."/>
            <person name="Dewhirst F.E."/>
            <person name="Haas B."/>
            <person name="Nusbaum C."/>
            <person name="Birren B."/>
        </authorList>
    </citation>
    <scope>NUCLEOTIDE SEQUENCE [LARGE SCALE GENOMIC DNA]</scope>
    <source>
        <strain evidence="5">1-1 BBBD Race 1</strain>
    </source>
</reference>
<feature type="non-terminal residue" evidence="5">
    <location>
        <position position="185"/>
    </location>
</feature>
<feature type="region of interest" description="Disordered" evidence="2">
    <location>
        <begin position="111"/>
        <end position="130"/>
    </location>
</feature>
<dbReference type="Proteomes" id="UP000005240">
    <property type="component" value="Unassembled WGS sequence"/>
</dbReference>
<dbReference type="Pfam" id="PF13639">
    <property type="entry name" value="zf-RING_2"/>
    <property type="match status" value="1"/>
</dbReference>
<sequence length="185" mass="20085">MFAWLILLTQLLGGILGAEFFLRNSQQLSPLSGPRLTGSLPSRSNPICLHGQPVNSVELTLDGGTSNQYTCPEIGITINHEREERGPTTGNSSIQPNNDPKLSRTAILPTSIPASNPSKADSGYQDPGQSNQKTVECPICLLELVVDDPLPDNKALLPCQHSFHLKCIDEWERCGKITCPLCRAP</sequence>
<reference evidence="6 7" key="3">
    <citation type="journal article" date="2017" name="G3 (Bethesda)">
        <title>Comparative analysis highlights variable genome content of wheat rusts and divergence of the mating loci.</title>
        <authorList>
            <person name="Cuomo C.A."/>
            <person name="Bakkeren G."/>
            <person name="Khalil H.B."/>
            <person name="Panwar V."/>
            <person name="Joly D."/>
            <person name="Linning R."/>
            <person name="Sakthikumar S."/>
            <person name="Song X."/>
            <person name="Adiconis X."/>
            <person name="Fan L."/>
            <person name="Goldberg J.M."/>
            <person name="Levin J.Z."/>
            <person name="Young S."/>
            <person name="Zeng Q."/>
            <person name="Anikster Y."/>
            <person name="Bruce M."/>
            <person name="Wang M."/>
            <person name="Yin C."/>
            <person name="McCallum B."/>
            <person name="Szabo L.J."/>
            <person name="Hulbert S."/>
            <person name="Chen X."/>
            <person name="Fellers J.P."/>
        </authorList>
    </citation>
    <scope>NUCLEOTIDE SEQUENCE</scope>
    <source>
        <strain evidence="7">Isolate 1-1 / race 1 (BBBD)</strain>
        <strain evidence="6">isolate 1-1 / race 1 (BBBD)</strain>
    </source>
</reference>
<dbReference type="EMBL" id="ADAS02000006">
    <property type="protein sequence ID" value="OAV98626.1"/>
    <property type="molecule type" value="Genomic_DNA"/>
</dbReference>
<dbReference type="PROSITE" id="PS50089">
    <property type="entry name" value="ZF_RING_2"/>
    <property type="match status" value="1"/>
</dbReference>
<evidence type="ECO:0000256" key="3">
    <source>
        <dbReference type="SAM" id="SignalP"/>
    </source>
</evidence>
<dbReference type="GO" id="GO:0016020">
    <property type="term" value="C:membrane"/>
    <property type="evidence" value="ECO:0007669"/>
    <property type="project" value="TreeGrafter"/>
</dbReference>
<evidence type="ECO:0000256" key="2">
    <source>
        <dbReference type="SAM" id="MobiDB-lite"/>
    </source>
</evidence>
<evidence type="ECO:0000313" key="6">
    <source>
        <dbReference type="EnsemblFungi" id="PTTG_09595-t43_1-p1"/>
    </source>
</evidence>
<dbReference type="InterPro" id="IPR051826">
    <property type="entry name" value="E3_ubiquitin-ligase_domain"/>
</dbReference>
<reference evidence="5" key="2">
    <citation type="submission" date="2016-05" db="EMBL/GenBank/DDBJ databases">
        <title>Comparative analysis highlights variable genome content of wheat rusts and divergence of the mating loci.</title>
        <authorList>
            <person name="Cuomo C.A."/>
            <person name="Bakkeren G."/>
            <person name="Szabo L."/>
            <person name="Khalil H."/>
            <person name="Joly D."/>
            <person name="Goldberg J."/>
            <person name="Young S."/>
            <person name="Zeng Q."/>
            <person name="Fellers J."/>
        </authorList>
    </citation>
    <scope>NUCLEOTIDE SEQUENCE [LARGE SCALE GENOMIC DNA]</scope>
    <source>
        <strain evidence="5">1-1 BBBD Race 1</strain>
    </source>
</reference>
<dbReference type="PANTHER" id="PTHR22765:SF446">
    <property type="entry name" value="RING-H2 FINGER PROTEIN ATL2L"/>
    <property type="match status" value="1"/>
</dbReference>
<feature type="compositionally biased region" description="Polar residues" evidence="2">
    <location>
        <begin position="88"/>
        <end position="100"/>
    </location>
</feature>
<feature type="signal peptide" evidence="3">
    <location>
        <begin position="1"/>
        <end position="17"/>
    </location>
</feature>
<gene>
    <name evidence="5" type="ORF">PTTG_09595</name>
</gene>
<dbReference type="GO" id="GO:0008270">
    <property type="term" value="F:zinc ion binding"/>
    <property type="evidence" value="ECO:0007669"/>
    <property type="project" value="UniProtKB-KW"/>
</dbReference>
<evidence type="ECO:0000259" key="4">
    <source>
        <dbReference type="PROSITE" id="PS50089"/>
    </source>
</evidence>
<keyword evidence="1" id="KW-0479">Metal-binding</keyword>
<protein>
    <submittedName>
        <fullName evidence="6">RING-type domain-containing protein</fullName>
    </submittedName>
</protein>
<dbReference type="AlphaFoldDB" id="A0A180H0Q9"/>
<keyword evidence="3" id="KW-0732">Signal</keyword>
<dbReference type="VEuPathDB" id="FungiDB:PTTG_09595"/>
<dbReference type="PANTHER" id="PTHR22765">
    <property type="entry name" value="RING FINGER AND PROTEASE ASSOCIATED DOMAIN-CONTAINING"/>
    <property type="match status" value="1"/>
</dbReference>
<dbReference type="InterPro" id="IPR013083">
    <property type="entry name" value="Znf_RING/FYVE/PHD"/>
</dbReference>
<feature type="region of interest" description="Disordered" evidence="2">
    <location>
        <begin position="79"/>
        <end position="103"/>
    </location>
</feature>
<reference evidence="6" key="4">
    <citation type="submission" date="2025-05" db="UniProtKB">
        <authorList>
            <consortium name="EnsemblFungi"/>
        </authorList>
    </citation>
    <scope>IDENTIFICATION</scope>
    <source>
        <strain evidence="6">isolate 1-1 / race 1 (BBBD)</strain>
    </source>
</reference>
<dbReference type="Gene3D" id="3.30.40.10">
    <property type="entry name" value="Zinc/RING finger domain, C3HC4 (zinc finger)"/>
    <property type="match status" value="1"/>
</dbReference>
<dbReference type="InterPro" id="IPR001841">
    <property type="entry name" value="Znf_RING"/>
</dbReference>
<feature type="chain" id="PRO_5008110515" evidence="3">
    <location>
        <begin position="18"/>
        <end position="185"/>
    </location>
</feature>
<dbReference type="GO" id="GO:0061630">
    <property type="term" value="F:ubiquitin protein ligase activity"/>
    <property type="evidence" value="ECO:0007669"/>
    <property type="project" value="TreeGrafter"/>
</dbReference>
<keyword evidence="7" id="KW-1185">Reference proteome</keyword>
<organism evidence="5">
    <name type="scientific">Puccinia triticina (isolate 1-1 / race 1 (BBBD))</name>
    <name type="common">Brown leaf rust fungus</name>
    <dbReference type="NCBI Taxonomy" id="630390"/>
    <lineage>
        <taxon>Eukaryota</taxon>
        <taxon>Fungi</taxon>
        <taxon>Dikarya</taxon>
        <taxon>Basidiomycota</taxon>
        <taxon>Pucciniomycotina</taxon>
        <taxon>Pucciniomycetes</taxon>
        <taxon>Pucciniales</taxon>
        <taxon>Pucciniaceae</taxon>
        <taxon>Puccinia</taxon>
    </lineage>
</organism>
<keyword evidence="1" id="KW-0862">Zinc</keyword>